<dbReference type="Pfam" id="PF01758">
    <property type="entry name" value="SBF"/>
    <property type="match status" value="1"/>
</dbReference>
<feature type="transmembrane region" description="Helical" evidence="5">
    <location>
        <begin position="6"/>
        <end position="26"/>
    </location>
</feature>
<gene>
    <name evidence="6" type="ORF">GCM10022393_24900</name>
</gene>
<keyword evidence="4 5" id="KW-0472">Membrane</keyword>
<feature type="transmembrane region" description="Helical" evidence="5">
    <location>
        <begin position="138"/>
        <end position="158"/>
    </location>
</feature>
<evidence type="ECO:0000313" key="7">
    <source>
        <dbReference type="Proteomes" id="UP001500459"/>
    </source>
</evidence>
<dbReference type="EMBL" id="BAABCW010000009">
    <property type="protein sequence ID" value="GAA3510455.1"/>
    <property type="molecule type" value="Genomic_DNA"/>
</dbReference>
<keyword evidence="7" id="KW-1185">Reference proteome</keyword>
<feature type="transmembrane region" description="Helical" evidence="5">
    <location>
        <begin position="38"/>
        <end position="61"/>
    </location>
</feature>
<feature type="transmembrane region" description="Helical" evidence="5">
    <location>
        <begin position="258"/>
        <end position="279"/>
    </location>
</feature>
<dbReference type="Proteomes" id="UP001500459">
    <property type="component" value="Unassembled WGS sequence"/>
</dbReference>
<dbReference type="PANTHER" id="PTHR10361:SF24">
    <property type="entry name" value="P3 PROTEIN"/>
    <property type="match status" value="1"/>
</dbReference>
<keyword evidence="2 5" id="KW-0812">Transmembrane</keyword>
<dbReference type="RefSeq" id="WP_344927852.1">
    <property type="nucleotide sequence ID" value="NZ_BAABCW010000009.1"/>
</dbReference>
<feature type="transmembrane region" description="Helical" evidence="5">
    <location>
        <begin position="170"/>
        <end position="187"/>
    </location>
</feature>
<feature type="transmembrane region" description="Helical" evidence="5">
    <location>
        <begin position="229"/>
        <end position="252"/>
    </location>
</feature>
<dbReference type="InterPro" id="IPR038770">
    <property type="entry name" value="Na+/solute_symporter_sf"/>
</dbReference>
<proteinExistence type="predicted"/>
<evidence type="ECO:0000256" key="5">
    <source>
        <dbReference type="SAM" id="Phobius"/>
    </source>
</evidence>
<dbReference type="InterPro" id="IPR004710">
    <property type="entry name" value="Bilac:Na_transpt"/>
</dbReference>
<feature type="transmembrane region" description="Helical" evidence="5">
    <location>
        <begin position="67"/>
        <end position="87"/>
    </location>
</feature>
<reference evidence="7" key="1">
    <citation type="journal article" date="2019" name="Int. J. Syst. Evol. Microbiol.">
        <title>The Global Catalogue of Microorganisms (GCM) 10K type strain sequencing project: providing services to taxonomists for standard genome sequencing and annotation.</title>
        <authorList>
            <consortium name="The Broad Institute Genomics Platform"/>
            <consortium name="The Broad Institute Genome Sequencing Center for Infectious Disease"/>
            <person name="Wu L."/>
            <person name="Ma J."/>
        </authorList>
    </citation>
    <scope>NUCLEOTIDE SEQUENCE [LARGE SCALE GENOMIC DNA]</scope>
    <source>
        <strain evidence="7">JCM 17106</strain>
    </source>
</reference>
<evidence type="ECO:0000256" key="2">
    <source>
        <dbReference type="ARBA" id="ARBA00022692"/>
    </source>
</evidence>
<evidence type="ECO:0000256" key="3">
    <source>
        <dbReference type="ARBA" id="ARBA00022989"/>
    </source>
</evidence>
<dbReference type="Gene3D" id="1.20.1530.20">
    <property type="match status" value="1"/>
</dbReference>
<accession>A0ABP6UKJ7</accession>
<evidence type="ECO:0000256" key="1">
    <source>
        <dbReference type="ARBA" id="ARBA00004141"/>
    </source>
</evidence>
<name>A0ABP6UKJ7_9FLAO</name>
<evidence type="ECO:0000256" key="4">
    <source>
        <dbReference type="ARBA" id="ARBA00023136"/>
    </source>
</evidence>
<evidence type="ECO:0000313" key="6">
    <source>
        <dbReference type="EMBL" id="GAA3510455.1"/>
    </source>
</evidence>
<feature type="transmembrane region" description="Helical" evidence="5">
    <location>
        <begin position="94"/>
        <end position="118"/>
    </location>
</feature>
<comment type="caution">
    <text evidence="6">The sequence shown here is derived from an EMBL/GenBank/DDBJ whole genome shotgun (WGS) entry which is preliminary data.</text>
</comment>
<feature type="transmembrane region" description="Helical" evidence="5">
    <location>
        <begin position="193"/>
        <end position="217"/>
    </location>
</feature>
<dbReference type="PANTHER" id="PTHR10361">
    <property type="entry name" value="SODIUM-BILE ACID COTRANSPORTER"/>
    <property type="match status" value="1"/>
</dbReference>
<sequence length="287" mass="30850">MDSISTIVLALSLIIIMLGMGLSLVADDFKRIFIYPKAIIVGLTNQMILLPLVGFALASAFSLPPEIAIGIMIIAACPGGATSNLFSHLAKGDIALSVTLTAVSSVLTIFTIPFIINFGLEYFLEEGKVIQLNIVKTIIQILVIVIIPVSIGMIIRKYNESFALRMEKPVRRASGIVLALVVTGILIKEKDNFVSYIEQAGIVTLCLNVGMLVIGYYSAKLFKIGHKGAISIAIESGIQNGTLAITIAVTLLDSTPYAIAPAVYSFLMFITGGVVIYLVNRKRKTKV</sequence>
<organism evidence="6 7">
    <name type="scientific">Aquimarina addita</name>
    <dbReference type="NCBI Taxonomy" id="870485"/>
    <lineage>
        <taxon>Bacteria</taxon>
        <taxon>Pseudomonadati</taxon>
        <taxon>Bacteroidota</taxon>
        <taxon>Flavobacteriia</taxon>
        <taxon>Flavobacteriales</taxon>
        <taxon>Flavobacteriaceae</taxon>
        <taxon>Aquimarina</taxon>
    </lineage>
</organism>
<keyword evidence="3 5" id="KW-1133">Transmembrane helix</keyword>
<comment type="subcellular location">
    <subcellularLocation>
        <location evidence="1">Membrane</location>
        <topology evidence="1">Multi-pass membrane protein</topology>
    </subcellularLocation>
</comment>
<protein>
    <submittedName>
        <fullName evidence="6">Bile acid:sodium symporter family protein</fullName>
    </submittedName>
</protein>
<dbReference type="InterPro" id="IPR002657">
    <property type="entry name" value="BilAc:Na_symport/Acr3"/>
</dbReference>